<proteinExistence type="predicted"/>
<dbReference type="Proteomes" id="UP000634136">
    <property type="component" value="Unassembled WGS sequence"/>
</dbReference>
<evidence type="ECO:0000313" key="1">
    <source>
        <dbReference type="EMBL" id="KAF7805107.1"/>
    </source>
</evidence>
<protein>
    <submittedName>
        <fullName evidence="1">Uncharacterized protein</fullName>
    </submittedName>
</protein>
<comment type="caution">
    <text evidence="1">The sequence shown here is derived from an EMBL/GenBank/DDBJ whole genome shotgun (WGS) entry which is preliminary data.</text>
</comment>
<name>A0A834SK31_9FABA</name>
<dbReference type="AlphaFoldDB" id="A0A834SK31"/>
<accession>A0A834SK31</accession>
<reference evidence="1" key="1">
    <citation type="submission" date="2020-09" db="EMBL/GenBank/DDBJ databases">
        <title>Genome-Enabled Discovery of Anthraquinone Biosynthesis in Senna tora.</title>
        <authorList>
            <person name="Kang S.-H."/>
            <person name="Pandey R.P."/>
            <person name="Lee C.-M."/>
            <person name="Sim J.-S."/>
            <person name="Jeong J.-T."/>
            <person name="Choi B.-S."/>
            <person name="Jung M."/>
            <person name="Ginzburg D."/>
            <person name="Zhao K."/>
            <person name="Won S.Y."/>
            <person name="Oh T.-J."/>
            <person name="Yu Y."/>
            <person name="Kim N.-H."/>
            <person name="Lee O.R."/>
            <person name="Lee T.-H."/>
            <person name="Bashyal P."/>
            <person name="Kim T.-S."/>
            <person name="Lee W.-H."/>
            <person name="Kawkins C."/>
            <person name="Kim C.-K."/>
            <person name="Kim J.S."/>
            <person name="Ahn B.O."/>
            <person name="Rhee S.Y."/>
            <person name="Sohng J.K."/>
        </authorList>
    </citation>
    <scope>NUCLEOTIDE SEQUENCE</scope>
    <source>
        <tissue evidence="1">Leaf</tissue>
    </source>
</reference>
<dbReference type="EMBL" id="JAAIUW010000013">
    <property type="protein sequence ID" value="KAF7805107.1"/>
    <property type="molecule type" value="Genomic_DNA"/>
</dbReference>
<keyword evidence="2" id="KW-1185">Reference proteome</keyword>
<evidence type="ECO:0000313" key="2">
    <source>
        <dbReference type="Proteomes" id="UP000634136"/>
    </source>
</evidence>
<gene>
    <name evidence="1" type="ORF">G2W53_044218</name>
</gene>
<sequence length="39" mass="4716">MPLRDKNEPPPAWTYQFTNVPSLTRRWRPHGILLEITRQ</sequence>
<organism evidence="1 2">
    <name type="scientific">Senna tora</name>
    <dbReference type="NCBI Taxonomy" id="362788"/>
    <lineage>
        <taxon>Eukaryota</taxon>
        <taxon>Viridiplantae</taxon>
        <taxon>Streptophyta</taxon>
        <taxon>Embryophyta</taxon>
        <taxon>Tracheophyta</taxon>
        <taxon>Spermatophyta</taxon>
        <taxon>Magnoliopsida</taxon>
        <taxon>eudicotyledons</taxon>
        <taxon>Gunneridae</taxon>
        <taxon>Pentapetalae</taxon>
        <taxon>rosids</taxon>
        <taxon>fabids</taxon>
        <taxon>Fabales</taxon>
        <taxon>Fabaceae</taxon>
        <taxon>Caesalpinioideae</taxon>
        <taxon>Cassia clade</taxon>
        <taxon>Senna</taxon>
    </lineage>
</organism>